<feature type="transmembrane region" description="Helical" evidence="2">
    <location>
        <begin position="1691"/>
        <end position="1711"/>
    </location>
</feature>
<keyword evidence="2" id="KW-1133">Transmembrane helix</keyword>
<dbReference type="EMBL" id="CCKQ01017180">
    <property type="protein sequence ID" value="CDW89053.1"/>
    <property type="molecule type" value="Genomic_DNA"/>
</dbReference>
<reference evidence="3 4" key="1">
    <citation type="submission" date="2014-06" db="EMBL/GenBank/DDBJ databases">
        <authorList>
            <person name="Swart Estienne"/>
        </authorList>
    </citation>
    <scope>NUCLEOTIDE SEQUENCE [LARGE SCALE GENOMIC DNA]</scope>
    <source>
        <strain evidence="3 4">130c</strain>
    </source>
</reference>
<feature type="transmembrane region" description="Helical" evidence="2">
    <location>
        <begin position="1278"/>
        <end position="1298"/>
    </location>
</feature>
<evidence type="ECO:0000256" key="1">
    <source>
        <dbReference type="SAM" id="MobiDB-lite"/>
    </source>
</evidence>
<gene>
    <name evidence="3" type="primary">Contig11422.g12225</name>
    <name evidence="3" type="ORF">STYLEM_18182</name>
</gene>
<dbReference type="Gene3D" id="2.60.220.50">
    <property type="match status" value="1"/>
</dbReference>
<keyword evidence="2" id="KW-0812">Transmembrane</keyword>
<proteinExistence type="predicted"/>
<name>A0A078B686_STYLE</name>
<accession>A0A078B686</accession>
<protein>
    <submittedName>
        <fullName evidence="3">Uncharacterized protein</fullName>
    </submittedName>
</protein>
<organism evidence="3 4">
    <name type="scientific">Stylonychia lemnae</name>
    <name type="common">Ciliate</name>
    <dbReference type="NCBI Taxonomy" id="5949"/>
    <lineage>
        <taxon>Eukaryota</taxon>
        <taxon>Sar</taxon>
        <taxon>Alveolata</taxon>
        <taxon>Ciliophora</taxon>
        <taxon>Intramacronucleata</taxon>
        <taxon>Spirotrichea</taxon>
        <taxon>Stichotrichia</taxon>
        <taxon>Sporadotrichida</taxon>
        <taxon>Oxytrichidae</taxon>
        <taxon>Stylonychinae</taxon>
        <taxon>Stylonychia</taxon>
    </lineage>
</organism>
<dbReference type="OrthoDB" id="283575at2759"/>
<sequence>MTASLNIQSRISIGNLTFHRILQPILNKVRFWLYKMTVIGQQLLSKQVMIVTSVRDNLVFVANDSILLDLSQSYDPQDPGTALRIFWKCPPTASNQQNVCPSQSTPKFSISLDQRLATQWNYNSNITFNVTLINPKNNKNQTYSLNISFSLPDPEFPNQTCPDIQFTQNNPEMFNNQKNQTQLIFTNNLTNYYINFPNYQLYCRSTDQNMFHSLQIFDSNQVILPRADNNFIFFLQKQILSLEVSKEKINSMIEDKEYNITVIMWYRNKTNQLNYITRNIYIKRLRMESFLQSSFDKKDYSVTTGADFVTIQGDQSYDNLDLTNKNFSYLWKCPLNIEEQQKCPLSNSTFFNLTQSMRNDLQMNIPGRLHRFQLQIYDWTRISEKANTTVLILPNATEKSCLTIQMINSNLTNQIQSIYQYPLIHQLNITQYCPDININSMRNILLDGEEVASFIQVSPFQGFKNNYALVQYKDLNQTQLKLRSNYTIEYDVIRDYESSYSLSLEYQLIKIGQQQQIQDDLYINGPDVMNLEQSRNGLVLRLLSRSSSSVIRSAKIQWICDSILQISSICSNSQSTVFTLSFYDFNYYYFKQYVEGNIFKFTAVVGDQTLSRSVHFSKVSSYLLPKDCYIGNNQKDGVFNVTTMIALSFICDQSEQTILNNAQANFKWLIDNVTLDQQAINQSDFKQIIKLKPYSLMQNRYYDVKFTIQYSDSNKAIYTYRINTTFPNNNFTFIDGTFQLLRQSGFFYQTMFSLQFSQNGWLSLVGENKGSLNRFYSVRIFDGSYWYYLQSFYLLEKNLSGIYLPQYTKIILEIQNNYGYIWQYEFPQYNIYNDPQYSLEFILEIVYNRTLLIADPIDSISSLFLVNQLLRRTSTQQFSKVKYLKLIESKLYEAASYLEINQYKYCIIQITCIRIKQNMLLLAYQYFMLSKDYQTKQSYDMDDNYMNKIIIFALDSLDVLLSDVNYRLAQMIQFVIFSLSPQPMNQYKKQLDLIRQFDIQSLAPGEQTITSKNDIIEVIQILDPSMNFDFSKDGFSVKVPQQVIFELYTQNPINQPIYIQIKVFTPELEKDIIYLTKYQTDLIILNSIGDRLFVKNISSKIEIKFPYQPQQSDIFSNLPVIKPLCVYRQDSNQVWVSDGVLIIQDSTDNYTCQTTHLTQFSLIVDPASYQRQSSFQPIYFYSDNKDSYLILIVVLVLIFLFTTAFSIYHHRYKLNKNKENIETQQMMTSDNLVETSMIKYDYVFKKERVLKKLYLINSTIGIMCIYIKKVALAMRLQILYSDILIMGLGASIFFIQQTQTGASIFSHQEFIDAVIIAVIIYLVWLIPSQQIQNYLMGKFNLRYKRKSKHSKRESARSNHQESSSGKQNRHQPKYGNQTVLSDTLAIKNLRDQFNIEDINDQTNQIQLDKDQGQNKQDDAADINNKLKYSGSMWKTLDQKQLNEINPRLSNISNIQQHMMMSERKYSMKANDDFDSLVNIGDSLEFDQSREKIILCYSEAIHIKIPKFEMKNPNDQFGSGRRSPRLVQSHGIKIDKLEIDPDQTPSVGHIDFYPKNQDSTSNPKLEDNDVSLRGTDLIIKDTSQFNVEAPYVQTFRQSLQKSDKSKRQIDIADIILDLQLPEEHNFQEELGNIDSSHTIHNQSHFEQSKNDDKQFDRFRKYISIHILFNLLLLAIILYLGTLLSTVSLEAMAIFYASIIIIGSIISMIKALVIRPNLEQSNRKIKLKQIDSKCRLFMIRLLIGDYLIRVIEKYITQRCIKKIVAISQNDRSTFNRDLSPHTKRNILSHENSQNGPITMIRQFTGSRTFEY</sequence>
<evidence type="ECO:0000313" key="4">
    <source>
        <dbReference type="Proteomes" id="UP000039865"/>
    </source>
</evidence>
<feature type="transmembrane region" description="Helical" evidence="2">
    <location>
        <begin position="1188"/>
        <end position="1208"/>
    </location>
</feature>
<evidence type="ECO:0000256" key="2">
    <source>
        <dbReference type="SAM" id="Phobius"/>
    </source>
</evidence>
<feature type="region of interest" description="Disordered" evidence="1">
    <location>
        <begin position="1347"/>
        <end position="1375"/>
    </location>
</feature>
<dbReference type="InterPro" id="IPR046338">
    <property type="entry name" value="GAIN_dom_sf"/>
</dbReference>
<evidence type="ECO:0000313" key="3">
    <source>
        <dbReference type="EMBL" id="CDW89053.1"/>
    </source>
</evidence>
<dbReference type="Proteomes" id="UP000039865">
    <property type="component" value="Unassembled WGS sequence"/>
</dbReference>
<keyword evidence="4" id="KW-1185">Reference proteome</keyword>
<keyword evidence="2" id="KW-0472">Membrane</keyword>
<feature type="transmembrane region" description="Helical" evidence="2">
    <location>
        <begin position="1310"/>
        <end position="1326"/>
    </location>
</feature>
<feature type="transmembrane region" description="Helical" evidence="2">
    <location>
        <begin position="1660"/>
        <end position="1679"/>
    </location>
</feature>
<dbReference type="InParanoid" id="A0A078B686"/>